<dbReference type="GO" id="GO:0008299">
    <property type="term" value="P:isoprenoid biosynthetic process"/>
    <property type="evidence" value="ECO:0007669"/>
    <property type="project" value="InterPro"/>
</dbReference>
<evidence type="ECO:0000313" key="1">
    <source>
        <dbReference type="EMBL" id="PZX14962.1"/>
    </source>
</evidence>
<dbReference type="InterPro" id="IPR011179">
    <property type="entry name" value="IPdP_isomerase"/>
</dbReference>
<dbReference type="Gene3D" id="3.20.20.70">
    <property type="entry name" value="Aldolase class I"/>
    <property type="match status" value="1"/>
</dbReference>
<evidence type="ECO:0000313" key="2">
    <source>
        <dbReference type="Proteomes" id="UP000249239"/>
    </source>
</evidence>
<name>A0A2W7NUR2_9BACT</name>
<gene>
    <name evidence="1" type="ORF">LX69_02291</name>
</gene>
<dbReference type="InterPro" id="IPR013785">
    <property type="entry name" value="Aldolase_TIM"/>
</dbReference>
<dbReference type="AlphaFoldDB" id="A0A2W7NUR2"/>
<dbReference type="RefSeq" id="WP_111446150.1">
    <property type="nucleotide sequence ID" value="NZ_QKZK01000018.1"/>
</dbReference>
<accession>A0A2W7NUR2</accession>
<dbReference type="PANTHER" id="PTHR43665:SF1">
    <property type="entry name" value="ISOPENTENYL-DIPHOSPHATE DELTA-ISOMERASE"/>
    <property type="match status" value="1"/>
</dbReference>
<organism evidence="1 2">
    <name type="scientific">Breznakibacter xylanolyticus</name>
    <dbReference type="NCBI Taxonomy" id="990"/>
    <lineage>
        <taxon>Bacteria</taxon>
        <taxon>Pseudomonadati</taxon>
        <taxon>Bacteroidota</taxon>
        <taxon>Bacteroidia</taxon>
        <taxon>Marinilabiliales</taxon>
        <taxon>Marinilabiliaceae</taxon>
        <taxon>Breznakibacter</taxon>
    </lineage>
</organism>
<dbReference type="SUPFAM" id="SSF51395">
    <property type="entry name" value="FMN-linked oxidoreductases"/>
    <property type="match status" value="1"/>
</dbReference>
<comment type="caution">
    <text evidence="1">The sequence shown here is derived from an EMBL/GenBank/DDBJ whole genome shotgun (WGS) entry which is preliminary data.</text>
</comment>
<dbReference type="Proteomes" id="UP000249239">
    <property type="component" value="Unassembled WGS sequence"/>
</dbReference>
<protein>
    <submittedName>
        <fullName evidence="1">Isopentenyl-diphosphate delta-isomerase</fullName>
    </submittedName>
</protein>
<dbReference type="EMBL" id="QKZK01000018">
    <property type="protein sequence ID" value="PZX14962.1"/>
    <property type="molecule type" value="Genomic_DNA"/>
</dbReference>
<dbReference type="OrthoDB" id="9795032at2"/>
<keyword evidence="2" id="KW-1185">Reference proteome</keyword>
<reference evidence="1 2" key="1">
    <citation type="submission" date="2018-06" db="EMBL/GenBank/DDBJ databases">
        <title>Genomic Encyclopedia of Archaeal and Bacterial Type Strains, Phase II (KMG-II): from individual species to whole genera.</title>
        <authorList>
            <person name="Goeker M."/>
        </authorList>
    </citation>
    <scope>NUCLEOTIDE SEQUENCE [LARGE SCALE GENOMIC DNA]</scope>
    <source>
        <strain evidence="1 2">DSM 6779</strain>
    </source>
</reference>
<keyword evidence="1" id="KW-0413">Isomerase</keyword>
<dbReference type="GO" id="GO:0004452">
    <property type="term" value="F:isopentenyl-diphosphate delta-isomerase activity"/>
    <property type="evidence" value="ECO:0007669"/>
    <property type="project" value="InterPro"/>
</dbReference>
<sequence length="330" mass="36506">MEDRKKEHLQLAFASRIDARDADTGFDYEPLLSAHPIGELQPFAFAGKSMRLPVWVSSLTGGSERSGVINRRLAAVCGEFGMGMGLGSCRILLDDERFLPDFDVRTLMGDEVPLYANLGICQLEKMLQSQRFSEIEQLVTLLRADGVIIHINPLQEAFQPEGDRLELAPVDILDEFLKQTTLRVIVKEVGQGMGPASLRRLLQMPIQAIEFGALGGTNFSRLEMLRDGDVLREIFDSFAHVGHSPDEMLACVNGLIVDNAATRFPELIISGGITSPLHGYRLVRTSVLPAVYGMGARFLKFADQGEAPLRDFVSALQKSWMLADAFLKVR</sequence>
<dbReference type="PANTHER" id="PTHR43665">
    <property type="entry name" value="ISOPENTENYL-DIPHOSPHATE DELTA-ISOMERASE"/>
    <property type="match status" value="1"/>
</dbReference>
<dbReference type="GO" id="GO:0010181">
    <property type="term" value="F:FMN binding"/>
    <property type="evidence" value="ECO:0007669"/>
    <property type="project" value="InterPro"/>
</dbReference>
<proteinExistence type="predicted"/>